<feature type="domain" description="NADP-dependent oxidoreductase" evidence="2">
    <location>
        <begin position="28"/>
        <end position="303"/>
    </location>
</feature>
<dbReference type="GO" id="GO:0005829">
    <property type="term" value="C:cytosol"/>
    <property type="evidence" value="ECO:0007669"/>
    <property type="project" value="TreeGrafter"/>
</dbReference>
<dbReference type="InterPro" id="IPR050523">
    <property type="entry name" value="AKR_Detox_Biosynth"/>
</dbReference>
<dbReference type="InterPro" id="IPR036812">
    <property type="entry name" value="NAD(P)_OxRdtase_dom_sf"/>
</dbReference>
<sequence length="315" mass="34714">MEYIEIAGAGKPVSRLIKGTDYFVHDAYDKAATNMDAFLSIGGNTVDTAHIYCDGESEEVLGRYMKERGNRDQIVILTKGAHHDQNGPRVNADAIRSDLLESLERLQTDHVEMYALHRDDPNTPVSVILEALNEHIDSGKIGAIGASNWTWQRLEEANAYAAANGLKGFTFSSPNLSLAKANEPFWEGCVSADAETLAWHEQTKLPLLSWSSQARGFFTGRFTPEVRDNADLVRVFYSDGNWERLRRAEQLANSKKTTPIQIALAYVLNQTFPTCALIGAQNQAELLSCDEGSRITLTPAEIAWLDLGSNVPAGI</sequence>
<organism evidence="3 4">
    <name type="scientific">Paenibacillus amylolyticus</name>
    <dbReference type="NCBI Taxonomy" id="1451"/>
    <lineage>
        <taxon>Bacteria</taxon>
        <taxon>Bacillati</taxon>
        <taxon>Bacillota</taxon>
        <taxon>Bacilli</taxon>
        <taxon>Bacillales</taxon>
        <taxon>Paenibacillaceae</taxon>
        <taxon>Paenibacillus</taxon>
    </lineage>
</organism>
<reference evidence="4" key="2">
    <citation type="submission" date="2016-01" db="EMBL/GenBank/DDBJ databases">
        <title>Draft Genome Sequence of Paenibacillus amylolyticus Heshi-A3 that Was Isolated from Fermented Rice Bran with Aging Salted Mackerel, Which Was Named Heshiko as Traditional Fermented Seafood in Japan.</title>
        <authorList>
            <person name="Akuzawa S."/>
            <person name="Nakagawa J."/>
            <person name="Kanekatsu T."/>
            <person name="Kubota E."/>
            <person name="Ohtake R."/>
            <person name="Suzuki T."/>
            <person name="Kanesaki Y."/>
        </authorList>
    </citation>
    <scope>NUCLEOTIDE SEQUENCE [LARGE SCALE GENOMIC DNA]</scope>
    <source>
        <strain evidence="4">Heshi-A3</strain>
    </source>
</reference>
<dbReference type="RefSeq" id="WP_062836370.1">
    <property type="nucleotide sequence ID" value="NZ_BCNV01000004.1"/>
</dbReference>
<gene>
    <name evidence="3" type="ORF">PAHA3_3962</name>
</gene>
<dbReference type="Gene3D" id="3.20.20.100">
    <property type="entry name" value="NADP-dependent oxidoreductase domain"/>
    <property type="match status" value="1"/>
</dbReference>
<dbReference type="PANTHER" id="PTHR43364">
    <property type="entry name" value="NADH-SPECIFIC METHYLGLYOXAL REDUCTASE-RELATED"/>
    <property type="match status" value="1"/>
</dbReference>
<evidence type="ECO:0000313" key="3">
    <source>
        <dbReference type="EMBL" id="GAS83860.1"/>
    </source>
</evidence>
<dbReference type="SUPFAM" id="SSF51430">
    <property type="entry name" value="NAD(P)-linked oxidoreductase"/>
    <property type="match status" value="1"/>
</dbReference>
<dbReference type="GO" id="GO:0016491">
    <property type="term" value="F:oxidoreductase activity"/>
    <property type="evidence" value="ECO:0007669"/>
    <property type="project" value="UniProtKB-KW"/>
</dbReference>
<name>A0A100VPX5_PAEAM</name>
<protein>
    <submittedName>
        <fullName evidence="3">Aldo/keto reductase</fullName>
    </submittedName>
</protein>
<accession>A0A100VPX5</accession>
<dbReference type="AlphaFoldDB" id="A0A100VPX5"/>
<comment type="caution">
    <text evidence="3">The sequence shown here is derived from an EMBL/GenBank/DDBJ whole genome shotgun (WGS) entry which is preliminary data.</text>
</comment>
<dbReference type="InterPro" id="IPR023210">
    <property type="entry name" value="NADP_OxRdtase_dom"/>
</dbReference>
<reference evidence="3 4" key="1">
    <citation type="journal article" date="2016" name="Genome Announc.">
        <title>Draft Genome Sequence of Paenibacillus amylolyticus Heshi-A3, Isolated from Fermented Rice Bran in a Japanese Fermented Seafood Dish.</title>
        <authorList>
            <person name="Akuzawa S."/>
            <person name="Nagaoka J."/>
            <person name="Kanekatsu M."/>
            <person name="Kubota E."/>
            <person name="Ohtake R."/>
            <person name="Suzuki T."/>
            <person name="Kanesaki Y."/>
        </authorList>
    </citation>
    <scope>NUCLEOTIDE SEQUENCE [LARGE SCALE GENOMIC DNA]</scope>
    <source>
        <strain evidence="3 4">Heshi-A3</strain>
    </source>
</reference>
<keyword evidence="1" id="KW-0560">Oxidoreductase</keyword>
<dbReference type="CDD" id="cd19082">
    <property type="entry name" value="AKR_AKR10A1_2"/>
    <property type="match status" value="1"/>
</dbReference>
<evidence type="ECO:0000313" key="4">
    <source>
        <dbReference type="Proteomes" id="UP000069697"/>
    </source>
</evidence>
<dbReference type="Proteomes" id="UP000069697">
    <property type="component" value="Unassembled WGS sequence"/>
</dbReference>
<dbReference type="PANTHER" id="PTHR43364:SF4">
    <property type="entry name" value="NAD(P)-LINKED OXIDOREDUCTASE SUPERFAMILY PROTEIN"/>
    <property type="match status" value="1"/>
</dbReference>
<evidence type="ECO:0000259" key="2">
    <source>
        <dbReference type="Pfam" id="PF00248"/>
    </source>
</evidence>
<evidence type="ECO:0000256" key="1">
    <source>
        <dbReference type="ARBA" id="ARBA00023002"/>
    </source>
</evidence>
<proteinExistence type="predicted"/>
<dbReference type="Pfam" id="PF00248">
    <property type="entry name" value="Aldo_ket_red"/>
    <property type="match status" value="1"/>
</dbReference>
<dbReference type="EMBL" id="BCNV01000004">
    <property type="protein sequence ID" value="GAS83860.1"/>
    <property type="molecule type" value="Genomic_DNA"/>
</dbReference>